<protein>
    <submittedName>
        <fullName evidence="5">Glycosyl transferase</fullName>
    </submittedName>
</protein>
<dbReference type="InterPro" id="IPR028098">
    <property type="entry name" value="Glyco_trans_4-like_N"/>
</dbReference>
<dbReference type="Pfam" id="PF13579">
    <property type="entry name" value="Glyco_trans_4_4"/>
    <property type="match status" value="1"/>
</dbReference>
<dbReference type="EMBL" id="BMFW01000002">
    <property type="protein sequence ID" value="GGH91066.1"/>
    <property type="molecule type" value="Genomic_DNA"/>
</dbReference>
<evidence type="ECO:0000259" key="3">
    <source>
        <dbReference type="Pfam" id="PF00534"/>
    </source>
</evidence>
<sequence>MRRSVAIIGTRGYPSYYGGFETAVRHLAPYLARNGWDVTVYGRAGAVRLDDPTREKLVTSRNTPGLETKSLSTMSHGLTATVDAIVRKHDVALIMNVANGFWLPLLWIRGIPSVVNVDGIEWDRQKWGRVAKNVFKAGAAFTARFATRLVYDAIAISERWERDFHRGGDFIPYGGTKAASVDPGDGLLKRQYVLLVARFVPENTVPQFLKAVELLPDEVQVVIVGSSGYGGELENQTQALVDERPNVRWEGHVSDDARLFGLWQNAGVYFHGHSVGGTNPALVQAMMCGAPTLALDTIYNREVLGDTGQFTSSDPHEIASAIMRLLNDDSERERLSKLTAERAIDYYSWEGVLAKYEESLITALKGWRS</sequence>
<accession>A0ABQ2AGN0</accession>
<evidence type="ECO:0000256" key="1">
    <source>
        <dbReference type="ARBA" id="ARBA00022676"/>
    </source>
</evidence>
<feature type="domain" description="Glycosyltransferase subfamily 4-like N-terminal" evidence="4">
    <location>
        <begin position="18"/>
        <end position="166"/>
    </location>
</feature>
<evidence type="ECO:0000313" key="6">
    <source>
        <dbReference type="Proteomes" id="UP000643279"/>
    </source>
</evidence>
<dbReference type="Proteomes" id="UP000643279">
    <property type="component" value="Unassembled WGS sequence"/>
</dbReference>
<dbReference type="PANTHER" id="PTHR12526">
    <property type="entry name" value="GLYCOSYLTRANSFERASE"/>
    <property type="match status" value="1"/>
</dbReference>
<evidence type="ECO:0000256" key="2">
    <source>
        <dbReference type="ARBA" id="ARBA00022679"/>
    </source>
</evidence>
<dbReference type="GO" id="GO:0016740">
    <property type="term" value="F:transferase activity"/>
    <property type="evidence" value="ECO:0007669"/>
    <property type="project" value="UniProtKB-KW"/>
</dbReference>
<gene>
    <name evidence="5" type="ORF">GCM10007170_06340</name>
</gene>
<dbReference type="RefSeq" id="WP_188570226.1">
    <property type="nucleotide sequence ID" value="NZ_BMFW01000002.1"/>
</dbReference>
<keyword evidence="2 5" id="KW-0808">Transferase</keyword>
<name>A0ABQ2AGN0_9MICC</name>
<comment type="caution">
    <text evidence="5">The sequence shown here is derived from an EMBL/GenBank/DDBJ whole genome shotgun (WGS) entry which is preliminary data.</text>
</comment>
<dbReference type="Pfam" id="PF00534">
    <property type="entry name" value="Glycos_transf_1"/>
    <property type="match status" value="1"/>
</dbReference>
<dbReference type="InterPro" id="IPR001296">
    <property type="entry name" value="Glyco_trans_1"/>
</dbReference>
<organism evidence="5 6">
    <name type="scientific">Arthrobacter liuii</name>
    <dbReference type="NCBI Taxonomy" id="1476996"/>
    <lineage>
        <taxon>Bacteria</taxon>
        <taxon>Bacillati</taxon>
        <taxon>Actinomycetota</taxon>
        <taxon>Actinomycetes</taxon>
        <taxon>Micrococcales</taxon>
        <taxon>Micrococcaceae</taxon>
        <taxon>Arthrobacter</taxon>
    </lineage>
</organism>
<dbReference type="PANTHER" id="PTHR12526:SF510">
    <property type="entry name" value="D-INOSITOL 3-PHOSPHATE GLYCOSYLTRANSFERASE"/>
    <property type="match status" value="1"/>
</dbReference>
<proteinExistence type="predicted"/>
<keyword evidence="6" id="KW-1185">Reference proteome</keyword>
<dbReference type="Gene3D" id="3.40.50.2000">
    <property type="entry name" value="Glycogen Phosphorylase B"/>
    <property type="match status" value="2"/>
</dbReference>
<dbReference type="SUPFAM" id="SSF53756">
    <property type="entry name" value="UDP-Glycosyltransferase/glycogen phosphorylase"/>
    <property type="match status" value="1"/>
</dbReference>
<keyword evidence="1" id="KW-0328">Glycosyltransferase</keyword>
<evidence type="ECO:0000313" key="5">
    <source>
        <dbReference type="EMBL" id="GGH91066.1"/>
    </source>
</evidence>
<feature type="domain" description="Glycosyl transferase family 1" evidence="3">
    <location>
        <begin position="189"/>
        <end position="337"/>
    </location>
</feature>
<reference evidence="6" key="1">
    <citation type="journal article" date="2019" name="Int. J. Syst. Evol. Microbiol.">
        <title>The Global Catalogue of Microorganisms (GCM) 10K type strain sequencing project: providing services to taxonomists for standard genome sequencing and annotation.</title>
        <authorList>
            <consortium name="The Broad Institute Genomics Platform"/>
            <consortium name="The Broad Institute Genome Sequencing Center for Infectious Disease"/>
            <person name="Wu L."/>
            <person name="Ma J."/>
        </authorList>
    </citation>
    <scope>NUCLEOTIDE SEQUENCE [LARGE SCALE GENOMIC DNA]</scope>
    <source>
        <strain evidence="6">CGMCC 1.12778</strain>
    </source>
</reference>
<evidence type="ECO:0000259" key="4">
    <source>
        <dbReference type="Pfam" id="PF13579"/>
    </source>
</evidence>